<dbReference type="Proteomes" id="UP000325292">
    <property type="component" value="Chromosome"/>
</dbReference>
<keyword evidence="1" id="KW-1133">Transmembrane helix</keyword>
<organism evidence="2 3">
    <name type="scientific">Sulfobacillus thermotolerans</name>
    <dbReference type="NCBI Taxonomy" id="338644"/>
    <lineage>
        <taxon>Bacteria</taxon>
        <taxon>Bacillati</taxon>
        <taxon>Bacillota</taxon>
        <taxon>Clostridia</taxon>
        <taxon>Eubacteriales</taxon>
        <taxon>Clostridiales Family XVII. Incertae Sedis</taxon>
        <taxon>Sulfobacillus</taxon>
    </lineage>
</organism>
<dbReference type="EMBL" id="CP019454">
    <property type="protein sequence ID" value="AUW92618.1"/>
    <property type="molecule type" value="Genomic_DNA"/>
</dbReference>
<evidence type="ECO:0000256" key="1">
    <source>
        <dbReference type="SAM" id="Phobius"/>
    </source>
</evidence>
<keyword evidence="1" id="KW-0812">Transmembrane</keyword>
<keyword evidence="3" id="KW-1185">Reference proteome</keyword>
<reference evidence="2 3" key="1">
    <citation type="journal article" date="2019" name="Sci. Rep.">
        <title>Sulfobacillus thermotolerans: new insights into resistance and metabolic capacities of acidophilic chemolithotrophs.</title>
        <authorList>
            <person name="Panyushkina A.E."/>
            <person name="Babenko V.V."/>
            <person name="Nikitina A.S."/>
            <person name="Selezneva O.V."/>
            <person name="Tsaplina I.A."/>
            <person name="Letarova M.A."/>
            <person name="Kostryukova E.S."/>
            <person name="Letarov A.V."/>
        </authorList>
    </citation>
    <scope>NUCLEOTIDE SEQUENCE [LARGE SCALE GENOMIC DNA]</scope>
    <source>
        <strain evidence="2 3">Kr1</strain>
    </source>
</reference>
<keyword evidence="1" id="KW-0472">Membrane</keyword>
<sequence>MFVTEGRRIRRNPEHRVPAVATLLFAIEMLVLLLLVMTVWLVYTQIHDEEHLINAALTAGLERAAVTPVTQAGAYDNVGWNGAGVTLTSSQLPVALSTTLQSAVPGSTTQVEGQSVQWQLPAATAAAWHVTAPITISALQATSGPDQPVTVGSQTTTYGYPVIAGAVKVPVHVVSLDQFQWTATLTESFVLPLAGRENPTTIRPLG</sequence>
<evidence type="ECO:0000313" key="3">
    <source>
        <dbReference type="Proteomes" id="UP000325292"/>
    </source>
</evidence>
<proteinExistence type="predicted"/>
<feature type="transmembrane region" description="Helical" evidence="1">
    <location>
        <begin position="20"/>
        <end position="43"/>
    </location>
</feature>
<gene>
    <name evidence="2" type="ORF">BXT84_00515</name>
</gene>
<name>A0ABN5GZ34_9FIRM</name>
<accession>A0ABN5GZ34</accession>
<evidence type="ECO:0000313" key="2">
    <source>
        <dbReference type="EMBL" id="AUW92618.1"/>
    </source>
</evidence>
<protein>
    <submittedName>
        <fullName evidence="2">Uncharacterized protein</fullName>
    </submittedName>
</protein>